<dbReference type="AlphaFoldDB" id="A0A5B7JXH1"/>
<sequence length="100" mass="10812">MEGRGVRGVSAEQGRPGARHRGETVRQQPPFLTPNSPPAGTSHPVTLQPPHPLSLWPQGRSSIKTNILKRSAVFYALATVFQGHRDGKPRSPQCSPVNSV</sequence>
<evidence type="ECO:0000256" key="1">
    <source>
        <dbReference type="SAM" id="MobiDB-lite"/>
    </source>
</evidence>
<dbReference type="EMBL" id="VSRR010116584">
    <property type="protein sequence ID" value="MPC99006.1"/>
    <property type="molecule type" value="Genomic_DNA"/>
</dbReference>
<accession>A0A5B7JXH1</accession>
<evidence type="ECO:0000313" key="2">
    <source>
        <dbReference type="EMBL" id="MPC99006.1"/>
    </source>
</evidence>
<organism evidence="2 3">
    <name type="scientific">Portunus trituberculatus</name>
    <name type="common">Swimming crab</name>
    <name type="synonym">Neptunus trituberculatus</name>
    <dbReference type="NCBI Taxonomy" id="210409"/>
    <lineage>
        <taxon>Eukaryota</taxon>
        <taxon>Metazoa</taxon>
        <taxon>Ecdysozoa</taxon>
        <taxon>Arthropoda</taxon>
        <taxon>Crustacea</taxon>
        <taxon>Multicrustacea</taxon>
        <taxon>Malacostraca</taxon>
        <taxon>Eumalacostraca</taxon>
        <taxon>Eucarida</taxon>
        <taxon>Decapoda</taxon>
        <taxon>Pleocyemata</taxon>
        <taxon>Brachyura</taxon>
        <taxon>Eubrachyura</taxon>
        <taxon>Portunoidea</taxon>
        <taxon>Portunidae</taxon>
        <taxon>Portuninae</taxon>
        <taxon>Portunus</taxon>
    </lineage>
</organism>
<comment type="caution">
    <text evidence="2">The sequence shown here is derived from an EMBL/GenBank/DDBJ whole genome shotgun (WGS) entry which is preliminary data.</text>
</comment>
<feature type="region of interest" description="Disordered" evidence="1">
    <location>
        <begin position="1"/>
        <end position="57"/>
    </location>
</feature>
<keyword evidence="3" id="KW-1185">Reference proteome</keyword>
<proteinExistence type="predicted"/>
<name>A0A5B7JXH1_PORTR</name>
<dbReference type="Proteomes" id="UP000324222">
    <property type="component" value="Unassembled WGS sequence"/>
</dbReference>
<reference evidence="2 3" key="1">
    <citation type="submission" date="2019-05" db="EMBL/GenBank/DDBJ databases">
        <title>Another draft genome of Portunus trituberculatus and its Hox gene families provides insights of decapod evolution.</title>
        <authorList>
            <person name="Jeong J.-H."/>
            <person name="Song I."/>
            <person name="Kim S."/>
            <person name="Choi T."/>
            <person name="Kim D."/>
            <person name="Ryu S."/>
            <person name="Kim W."/>
        </authorList>
    </citation>
    <scope>NUCLEOTIDE SEQUENCE [LARGE SCALE GENOMIC DNA]</scope>
    <source>
        <tissue evidence="2">Muscle</tissue>
    </source>
</reference>
<evidence type="ECO:0000313" key="3">
    <source>
        <dbReference type="Proteomes" id="UP000324222"/>
    </source>
</evidence>
<protein>
    <submittedName>
        <fullName evidence="2">Uncharacterized protein</fullName>
    </submittedName>
</protein>
<gene>
    <name evidence="2" type="ORF">E2C01_094398</name>
</gene>